<dbReference type="Proteomes" id="UP000288168">
    <property type="component" value="Unassembled WGS sequence"/>
</dbReference>
<dbReference type="AlphaFoldDB" id="A0A428PDB1"/>
<dbReference type="EMBL" id="NKCI01000155">
    <property type="protein sequence ID" value="RSL50989.1"/>
    <property type="molecule type" value="Genomic_DNA"/>
</dbReference>
<evidence type="ECO:0000256" key="1">
    <source>
        <dbReference type="SAM" id="MobiDB-lite"/>
    </source>
</evidence>
<dbReference type="STRING" id="1325734.A0A428PDB1"/>
<proteinExistence type="predicted"/>
<feature type="compositionally biased region" description="Basic and acidic residues" evidence="1">
    <location>
        <begin position="333"/>
        <end position="351"/>
    </location>
</feature>
<evidence type="ECO:0000313" key="2">
    <source>
        <dbReference type="EMBL" id="RSL50989.1"/>
    </source>
</evidence>
<evidence type="ECO:0000313" key="3">
    <source>
        <dbReference type="Proteomes" id="UP000288168"/>
    </source>
</evidence>
<sequence length="541" mass="61246">MGLGASQPTAVKECPRHYGIAASEIWSQWRHGGKDQKKPVKDQVHGHKMAVGQITWLVRKGDVILPDKPIKMVQPVTCAFKDDYLGGSSTARITFCATTMNEAPTTLDQLPQASNELPVLEVKLDDLPSACRQKRSSYTKALMDVEIRVGYNDGKGVQVRVLCDGREKAELNRPSQNSSVYCSFNAHSGRDPVSVPSSFPSSILMEAWHLKSTPDDLLSYPVAALNVTTKRWRLQPFPANLVGIKGYWDRENATKDWPNETIVYPCGDSLCEWPQPCEDFSCAITIEGIRKTKVGPAHSDIVGLTHGIIILLILLITTTLIMGCHHSVPSRPPSRDGHRHVPESDRPRPAEEAIGLDSRLPRQQLRHPRPSTIKHDSSINKYYTALQRQLTQRPVEISWDVTTKQYSGPGSSSRDTQRHWEEEARQKGRQIERCMTLLREMYALDLQAWSMEDVALREGDREVRVRLWGRVERIFLEVADVVTSWRNESTRDIPGLGYWSDEERRVIEAIYKTVQEHLEGRHLGVFEDDEEHGVPNSWPKD</sequence>
<feature type="compositionally biased region" description="Polar residues" evidence="1">
    <location>
        <begin position="403"/>
        <end position="414"/>
    </location>
</feature>
<dbReference type="OrthoDB" id="5223630at2759"/>
<keyword evidence="3" id="KW-1185">Reference proteome</keyword>
<organism evidence="2 3">
    <name type="scientific">Fusarium duplospermum</name>
    <dbReference type="NCBI Taxonomy" id="1325734"/>
    <lineage>
        <taxon>Eukaryota</taxon>
        <taxon>Fungi</taxon>
        <taxon>Dikarya</taxon>
        <taxon>Ascomycota</taxon>
        <taxon>Pezizomycotina</taxon>
        <taxon>Sordariomycetes</taxon>
        <taxon>Hypocreomycetidae</taxon>
        <taxon>Hypocreales</taxon>
        <taxon>Nectriaceae</taxon>
        <taxon>Fusarium</taxon>
        <taxon>Fusarium solani species complex</taxon>
    </lineage>
</organism>
<feature type="region of interest" description="Disordered" evidence="1">
    <location>
        <begin position="327"/>
        <end position="374"/>
    </location>
</feature>
<name>A0A428PDB1_9HYPO</name>
<reference evidence="2 3" key="1">
    <citation type="submission" date="2017-06" db="EMBL/GenBank/DDBJ databases">
        <title>Comparative genomic analysis of Ambrosia Fusariam Clade fungi.</title>
        <authorList>
            <person name="Stajich J.E."/>
            <person name="Carrillo J."/>
            <person name="Kijimoto T."/>
            <person name="Eskalen A."/>
            <person name="O'Donnell K."/>
            <person name="Kasson M."/>
        </authorList>
    </citation>
    <scope>NUCLEOTIDE SEQUENCE [LARGE SCALE GENOMIC DNA]</scope>
    <source>
        <strain evidence="2 3">NRRL62584</strain>
    </source>
</reference>
<comment type="caution">
    <text evidence="2">The sequence shown here is derived from an EMBL/GenBank/DDBJ whole genome shotgun (WGS) entry which is preliminary data.</text>
</comment>
<protein>
    <submittedName>
        <fullName evidence="2">Uncharacterized protein</fullName>
    </submittedName>
</protein>
<accession>A0A428PDB1</accession>
<gene>
    <name evidence="2" type="ORF">CEP54_011655</name>
</gene>
<feature type="region of interest" description="Disordered" evidence="1">
    <location>
        <begin position="403"/>
        <end position="423"/>
    </location>
</feature>